<sequence>MIKVAAWNVRGLNGTDHQRAVEHLVREHHIQFLGLIETRVSYANVFEFGKISCAIGLGLMIIRALRGVFGWRGLVGILRRTLWNTLQSVAADADEPWLVLGDFNAVIDDSEVCGHAADTSASMNEFRQCILDSGLIHLPFTGCPFTWHNCSTGSRSFGNA</sequence>
<proteinExistence type="predicted"/>
<dbReference type="EMBL" id="JACGWJ010000010">
    <property type="protein sequence ID" value="KAL0392551.1"/>
    <property type="molecule type" value="Genomic_DNA"/>
</dbReference>
<reference evidence="2" key="1">
    <citation type="submission" date="2020-06" db="EMBL/GenBank/DDBJ databases">
        <authorList>
            <person name="Li T."/>
            <person name="Hu X."/>
            <person name="Zhang T."/>
            <person name="Song X."/>
            <person name="Zhang H."/>
            <person name="Dai N."/>
            <person name="Sheng W."/>
            <person name="Hou X."/>
            <person name="Wei L."/>
        </authorList>
    </citation>
    <scope>NUCLEOTIDE SEQUENCE</scope>
    <source>
        <strain evidence="2">G02</strain>
        <tissue evidence="2">Leaf</tissue>
    </source>
</reference>
<protein>
    <recommendedName>
        <fullName evidence="1">Endonuclease/exonuclease/phosphatase domain-containing protein</fullName>
    </recommendedName>
</protein>
<gene>
    <name evidence="2" type="ORF">Sradi_2477900</name>
</gene>
<dbReference type="GO" id="GO:0003824">
    <property type="term" value="F:catalytic activity"/>
    <property type="evidence" value="ECO:0007669"/>
    <property type="project" value="InterPro"/>
</dbReference>
<feature type="domain" description="Endonuclease/exonuclease/phosphatase" evidence="1">
    <location>
        <begin position="6"/>
        <end position="154"/>
    </location>
</feature>
<dbReference type="AlphaFoldDB" id="A0AAW2SLE9"/>
<dbReference type="SUPFAM" id="SSF56219">
    <property type="entry name" value="DNase I-like"/>
    <property type="match status" value="1"/>
</dbReference>
<name>A0AAW2SLE9_SESRA</name>
<dbReference type="InterPro" id="IPR036691">
    <property type="entry name" value="Endo/exonu/phosph_ase_sf"/>
</dbReference>
<organism evidence="2">
    <name type="scientific">Sesamum radiatum</name>
    <name type="common">Black benniseed</name>
    <dbReference type="NCBI Taxonomy" id="300843"/>
    <lineage>
        <taxon>Eukaryota</taxon>
        <taxon>Viridiplantae</taxon>
        <taxon>Streptophyta</taxon>
        <taxon>Embryophyta</taxon>
        <taxon>Tracheophyta</taxon>
        <taxon>Spermatophyta</taxon>
        <taxon>Magnoliopsida</taxon>
        <taxon>eudicotyledons</taxon>
        <taxon>Gunneridae</taxon>
        <taxon>Pentapetalae</taxon>
        <taxon>asterids</taxon>
        <taxon>lamiids</taxon>
        <taxon>Lamiales</taxon>
        <taxon>Pedaliaceae</taxon>
        <taxon>Sesamum</taxon>
    </lineage>
</organism>
<comment type="caution">
    <text evidence="2">The sequence shown here is derived from an EMBL/GenBank/DDBJ whole genome shotgun (WGS) entry which is preliminary data.</text>
</comment>
<evidence type="ECO:0000259" key="1">
    <source>
        <dbReference type="Pfam" id="PF03372"/>
    </source>
</evidence>
<evidence type="ECO:0000313" key="2">
    <source>
        <dbReference type="EMBL" id="KAL0392551.1"/>
    </source>
</evidence>
<reference evidence="2" key="2">
    <citation type="journal article" date="2024" name="Plant">
        <title>Genomic evolution and insights into agronomic trait innovations of Sesamum species.</title>
        <authorList>
            <person name="Miao H."/>
            <person name="Wang L."/>
            <person name="Qu L."/>
            <person name="Liu H."/>
            <person name="Sun Y."/>
            <person name="Le M."/>
            <person name="Wang Q."/>
            <person name="Wei S."/>
            <person name="Zheng Y."/>
            <person name="Lin W."/>
            <person name="Duan Y."/>
            <person name="Cao H."/>
            <person name="Xiong S."/>
            <person name="Wang X."/>
            <person name="Wei L."/>
            <person name="Li C."/>
            <person name="Ma Q."/>
            <person name="Ju M."/>
            <person name="Zhao R."/>
            <person name="Li G."/>
            <person name="Mu C."/>
            <person name="Tian Q."/>
            <person name="Mei H."/>
            <person name="Zhang T."/>
            <person name="Gao T."/>
            <person name="Zhang H."/>
        </authorList>
    </citation>
    <scope>NUCLEOTIDE SEQUENCE</scope>
    <source>
        <strain evidence="2">G02</strain>
    </source>
</reference>
<accession>A0AAW2SLE9</accession>
<dbReference type="Pfam" id="PF03372">
    <property type="entry name" value="Exo_endo_phos"/>
    <property type="match status" value="1"/>
</dbReference>
<dbReference type="Gene3D" id="3.60.10.10">
    <property type="entry name" value="Endonuclease/exonuclease/phosphatase"/>
    <property type="match status" value="2"/>
</dbReference>
<dbReference type="InterPro" id="IPR005135">
    <property type="entry name" value="Endo/exonuclease/phosphatase"/>
</dbReference>